<comment type="caution">
    <text evidence="1">The sequence shown here is derived from an EMBL/GenBank/DDBJ whole genome shotgun (WGS) entry which is preliminary data.</text>
</comment>
<sequence length="48" mass="5558">MSFFNTFFKTRWRGFEIPAGSSPYVTSSRVERFLKSKVTSSGADRPFF</sequence>
<keyword evidence="2" id="KW-1185">Reference proteome</keyword>
<organism evidence="1 2">
    <name type="scientific">Salinimicrobium profundisediminis</name>
    <dbReference type="NCBI Taxonomy" id="2994553"/>
    <lineage>
        <taxon>Bacteria</taxon>
        <taxon>Pseudomonadati</taxon>
        <taxon>Bacteroidota</taxon>
        <taxon>Flavobacteriia</taxon>
        <taxon>Flavobacteriales</taxon>
        <taxon>Flavobacteriaceae</taxon>
        <taxon>Salinimicrobium</taxon>
    </lineage>
</organism>
<gene>
    <name evidence="1" type="ORF">OQ279_15795</name>
</gene>
<evidence type="ECO:0000313" key="2">
    <source>
        <dbReference type="Proteomes" id="UP001148482"/>
    </source>
</evidence>
<reference evidence="1" key="1">
    <citation type="submission" date="2022-11" db="EMBL/GenBank/DDBJ databases">
        <title>Salinimicrobium profundisediminis sp. nov., isolated from deep-sea sediment of the Mariana Trench.</title>
        <authorList>
            <person name="Fu H."/>
        </authorList>
    </citation>
    <scope>NUCLEOTIDE SEQUENCE</scope>
    <source>
        <strain evidence="1">MT39</strain>
    </source>
</reference>
<proteinExistence type="predicted"/>
<dbReference type="AlphaFoldDB" id="A0A9X3D2A5"/>
<dbReference type="RefSeq" id="WP_266070987.1">
    <property type="nucleotide sequence ID" value="NZ_JAPJDA010000031.1"/>
</dbReference>
<dbReference type="Proteomes" id="UP001148482">
    <property type="component" value="Unassembled WGS sequence"/>
</dbReference>
<evidence type="ECO:0000313" key="1">
    <source>
        <dbReference type="EMBL" id="MCX2839610.1"/>
    </source>
</evidence>
<protein>
    <submittedName>
        <fullName evidence="1">Uncharacterized protein</fullName>
    </submittedName>
</protein>
<name>A0A9X3D2A5_9FLAO</name>
<dbReference type="EMBL" id="JAPJDA010000031">
    <property type="protein sequence ID" value="MCX2839610.1"/>
    <property type="molecule type" value="Genomic_DNA"/>
</dbReference>
<accession>A0A9X3D2A5</accession>